<dbReference type="EMBL" id="ACKS01000108">
    <property type="protein sequence ID" value="EFA42885.1"/>
    <property type="molecule type" value="Genomic_DNA"/>
</dbReference>
<accession>D1Q0A0</accession>
<gene>
    <name evidence="1" type="ORF">HMPREF0645_2635</name>
</gene>
<sequence>MSKASKIVSDAIIGNDFSIVYVNSKAYTIHPPTIKTLAGSISCISNLDLGDNATLKDMLLSAKDCKAYAKALSWFIKGNQSLSAELSKGTFEEVVDALSSAFDLVGVTPFLKAASLTRNASLLAASPR</sequence>
<dbReference type="HOGENOM" id="CLU_160489_0_0_10"/>
<organism evidence="1 2">
    <name type="scientific">Hallella bergensis DSM 17361</name>
    <dbReference type="NCBI Taxonomy" id="585502"/>
    <lineage>
        <taxon>Bacteria</taxon>
        <taxon>Pseudomonadati</taxon>
        <taxon>Bacteroidota</taxon>
        <taxon>Bacteroidia</taxon>
        <taxon>Bacteroidales</taxon>
        <taxon>Prevotellaceae</taxon>
        <taxon>Hallella</taxon>
    </lineage>
</organism>
<dbReference type="OrthoDB" id="1030383at2"/>
<reference evidence="1 2" key="1">
    <citation type="submission" date="2009-10" db="EMBL/GenBank/DDBJ databases">
        <authorList>
            <person name="Qin X."/>
            <person name="Bachman B."/>
            <person name="Battles P."/>
            <person name="Bell A."/>
            <person name="Bess C."/>
            <person name="Bickham C."/>
            <person name="Chaboub L."/>
            <person name="Chen D."/>
            <person name="Coyle M."/>
            <person name="Deiros D.R."/>
            <person name="Dinh H."/>
            <person name="Forbes L."/>
            <person name="Fowler G."/>
            <person name="Francisco L."/>
            <person name="Fu Q."/>
            <person name="Gubbala S."/>
            <person name="Hale W."/>
            <person name="Han Y."/>
            <person name="Hemphill L."/>
            <person name="Highlander S.K."/>
            <person name="Hirani K."/>
            <person name="Hogues M."/>
            <person name="Jackson L."/>
            <person name="Jakkamsetti A."/>
            <person name="Javaid M."/>
            <person name="Jiang H."/>
            <person name="Korchina V."/>
            <person name="Kovar C."/>
            <person name="Lara F."/>
            <person name="Lee S."/>
            <person name="Mata R."/>
            <person name="Mathew T."/>
            <person name="Moen C."/>
            <person name="Morales K."/>
            <person name="Munidasa M."/>
            <person name="Nazareth L."/>
            <person name="Ngo R."/>
            <person name="Nguyen L."/>
            <person name="Okwuonu G."/>
            <person name="Ongeri F."/>
            <person name="Patil S."/>
            <person name="Petrosino J."/>
            <person name="Pham C."/>
            <person name="Pham P."/>
            <person name="Pu L.-L."/>
            <person name="Puazo M."/>
            <person name="Raj R."/>
            <person name="Reid J."/>
            <person name="Rouhana J."/>
            <person name="Saada N."/>
            <person name="Shang Y."/>
            <person name="Simmons D."/>
            <person name="Thornton R."/>
            <person name="Warren J."/>
            <person name="Weissenberger G."/>
            <person name="Zhang J."/>
            <person name="Zhang L."/>
            <person name="Zhou C."/>
            <person name="Zhu D."/>
            <person name="Muzny D."/>
            <person name="Worley K."/>
            <person name="Gibbs R."/>
        </authorList>
    </citation>
    <scope>NUCLEOTIDE SEQUENCE [LARGE SCALE GENOMIC DNA]</scope>
    <source>
        <strain evidence="1 2">DSM 17361</strain>
    </source>
</reference>
<dbReference type="RefSeq" id="WP_007175030.1">
    <property type="nucleotide sequence ID" value="NZ_GG704783.1"/>
</dbReference>
<name>D1Q0A0_9BACT</name>
<dbReference type="Proteomes" id="UP000003160">
    <property type="component" value="Unassembled WGS sequence"/>
</dbReference>
<evidence type="ECO:0000313" key="1">
    <source>
        <dbReference type="EMBL" id="EFA42885.1"/>
    </source>
</evidence>
<evidence type="ECO:0000313" key="2">
    <source>
        <dbReference type="Proteomes" id="UP000003160"/>
    </source>
</evidence>
<protein>
    <submittedName>
        <fullName evidence="1">Uncharacterized protein</fullName>
    </submittedName>
</protein>
<proteinExistence type="predicted"/>
<dbReference type="eggNOG" id="ENOG5033MG6">
    <property type="taxonomic scope" value="Bacteria"/>
</dbReference>
<dbReference type="AlphaFoldDB" id="D1Q0A0"/>
<keyword evidence="2" id="KW-1185">Reference proteome</keyword>
<comment type="caution">
    <text evidence="1">The sequence shown here is derived from an EMBL/GenBank/DDBJ whole genome shotgun (WGS) entry which is preliminary data.</text>
</comment>